<dbReference type="AlphaFoldDB" id="A0A841EAT4"/>
<comment type="caution">
    <text evidence="1">The sequence shown here is derived from an EMBL/GenBank/DDBJ whole genome shotgun (WGS) entry which is preliminary data.</text>
</comment>
<dbReference type="Proteomes" id="UP000578077">
    <property type="component" value="Unassembled WGS sequence"/>
</dbReference>
<name>A0A841EAT4_9ACTN</name>
<evidence type="ECO:0000313" key="1">
    <source>
        <dbReference type="EMBL" id="MBB6000112.1"/>
    </source>
</evidence>
<proteinExistence type="predicted"/>
<evidence type="ECO:0000313" key="2">
    <source>
        <dbReference type="Proteomes" id="UP000578077"/>
    </source>
</evidence>
<sequence length="168" mass="19056">MRIPAVVCPDTVTVLGGYLDDYTYGIYRLSARRRTRNLRCTPRCKARACRAHGRSVCPRSCPRPACEKHGPTRMWEYTLTSLVNDDQTRQNRGGDPVLTTFTGENACVDVISYLLGMLEAKAELKHHRARRQYVDYVRAELEGALRASGEHYANHCDLLARGRNAMRV</sequence>
<accession>A0A841EAT4</accession>
<protein>
    <submittedName>
        <fullName evidence="1">Uncharacterized protein</fullName>
    </submittedName>
</protein>
<dbReference type="EMBL" id="JACHLY010000001">
    <property type="protein sequence ID" value="MBB6000112.1"/>
    <property type="molecule type" value="Genomic_DNA"/>
</dbReference>
<dbReference type="RefSeq" id="WP_184637328.1">
    <property type="nucleotide sequence ID" value="NZ_BAABKT010000012.1"/>
</dbReference>
<gene>
    <name evidence="1" type="ORF">HNR25_003863</name>
</gene>
<organism evidence="1 2">
    <name type="scientific">Streptomonospora salina</name>
    <dbReference type="NCBI Taxonomy" id="104205"/>
    <lineage>
        <taxon>Bacteria</taxon>
        <taxon>Bacillati</taxon>
        <taxon>Actinomycetota</taxon>
        <taxon>Actinomycetes</taxon>
        <taxon>Streptosporangiales</taxon>
        <taxon>Nocardiopsidaceae</taxon>
        <taxon>Streptomonospora</taxon>
    </lineage>
</organism>
<keyword evidence="2" id="KW-1185">Reference proteome</keyword>
<reference evidence="1 2" key="1">
    <citation type="submission" date="2020-08" db="EMBL/GenBank/DDBJ databases">
        <title>Sequencing the genomes of 1000 actinobacteria strains.</title>
        <authorList>
            <person name="Klenk H.-P."/>
        </authorList>
    </citation>
    <scope>NUCLEOTIDE SEQUENCE [LARGE SCALE GENOMIC DNA]</scope>
    <source>
        <strain evidence="1 2">DSM 44593</strain>
    </source>
</reference>